<reference evidence="8 9" key="1">
    <citation type="submission" date="2012-08" db="EMBL/GenBank/DDBJ databases">
        <title>The Genome Sequence of Turicella otitidis ATCC 51513.</title>
        <authorList>
            <consortium name="The Broad Institute Genome Sequencing Platform"/>
            <person name="Earl A."/>
            <person name="Ward D."/>
            <person name="Feldgarden M."/>
            <person name="Gevers D."/>
            <person name="Huys G."/>
            <person name="Walker B."/>
            <person name="Young S.K."/>
            <person name="Zeng Q."/>
            <person name="Gargeya S."/>
            <person name="Fitzgerald M."/>
            <person name="Haas B."/>
            <person name="Abouelleil A."/>
            <person name="Alvarado L."/>
            <person name="Arachchi H.M."/>
            <person name="Berlin A.M."/>
            <person name="Chapman S.B."/>
            <person name="Goldberg J."/>
            <person name="Griggs A."/>
            <person name="Gujja S."/>
            <person name="Hansen M."/>
            <person name="Howarth C."/>
            <person name="Imamovic A."/>
            <person name="Larimer J."/>
            <person name="McCowen C."/>
            <person name="Montmayeur A."/>
            <person name="Murphy C."/>
            <person name="Neiman D."/>
            <person name="Pearson M."/>
            <person name="Priest M."/>
            <person name="Roberts A."/>
            <person name="Saif S."/>
            <person name="Shea T."/>
            <person name="Sisk P."/>
            <person name="Sykes S."/>
            <person name="Wortman J."/>
            <person name="Nusbaum C."/>
            <person name="Birren B."/>
        </authorList>
    </citation>
    <scope>NUCLEOTIDE SEQUENCE [LARGE SCALE GENOMIC DNA]</scope>
    <source>
        <strain evidence="8 9">ATCC 51513</strain>
    </source>
</reference>
<keyword evidence="5" id="KW-1133">Transmembrane helix</keyword>
<feature type="domain" description="Phosphatidic acid phosphatase type 2/haloperoxidase" evidence="7">
    <location>
        <begin position="61"/>
        <end position="165"/>
    </location>
</feature>
<sequence length="176" mass="18146">MPNRLDSAEADALVAAQRALSRVPGSVAAARAISLFGEHAAGWAALSAAGAALDRARREPWLRLGAAAVVSHGASIVIKRLVRRRRPSDPRVEVRVGTPSNLSFPSSHATSSTAALVALSRLTGSRAPLAGIPVVIASRLVAGVHYPGDTLAGAALGALTAKVLAPAERMTKRDER</sequence>
<dbReference type="InterPro" id="IPR036938">
    <property type="entry name" value="PAP2/HPO_sf"/>
</dbReference>
<evidence type="ECO:0000259" key="7">
    <source>
        <dbReference type="SMART" id="SM00014"/>
    </source>
</evidence>
<evidence type="ECO:0000313" key="8">
    <source>
        <dbReference type="EMBL" id="EJZ81618.1"/>
    </source>
</evidence>
<evidence type="ECO:0000313" key="9">
    <source>
        <dbReference type="Proteomes" id="UP000006078"/>
    </source>
</evidence>
<evidence type="ECO:0000256" key="3">
    <source>
        <dbReference type="ARBA" id="ARBA00022692"/>
    </source>
</evidence>
<dbReference type="InterPro" id="IPR000326">
    <property type="entry name" value="PAP2/HPO"/>
</dbReference>
<dbReference type="AlphaFoldDB" id="K0YER6"/>
<organism evidence="8 9">
    <name type="scientific">Corynebacterium otitidis ATCC 51513</name>
    <dbReference type="NCBI Taxonomy" id="883169"/>
    <lineage>
        <taxon>Bacteria</taxon>
        <taxon>Bacillati</taxon>
        <taxon>Actinomycetota</taxon>
        <taxon>Actinomycetes</taxon>
        <taxon>Mycobacteriales</taxon>
        <taxon>Corynebacteriaceae</taxon>
        <taxon>Corynebacterium</taxon>
    </lineage>
</organism>
<dbReference type="HOGENOM" id="CLU_072573_7_1_11"/>
<keyword evidence="3" id="KW-0812">Transmembrane</keyword>
<keyword evidence="2" id="KW-1003">Cell membrane</keyword>
<dbReference type="Proteomes" id="UP000006078">
    <property type="component" value="Unassembled WGS sequence"/>
</dbReference>
<evidence type="ECO:0000256" key="2">
    <source>
        <dbReference type="ARBA" id="ARBA00022475"/>
    </source>
</evidence>
<dbReference type="GO" id="GO:0016787">
    <property type="term" value="F:hydrolase activity"/>
    <property type="evidence" value="ECO:0007669"/>
    <property type="project" value="UniProtKB-KW"/>
</dbReference>
<dbReference type="STRING" id="29321.AAV33_06880"/>
<name>K0YER6_9CORY</name>
<keyword evidence="4" id="KW-0378">Hydrolase</keyword>
<dbReference type="EMBL" id="AHAE01000069">
    <property type="protein sequence ID" value="EJZ81618.1"/>
    <property type="molecule type" value="Genomic_DNA"/>
</dbReference>
<dbReference type="PANTHER" id="PTHR14969:SF62">
    <property type="entry name" value="DECAPRENYLPHOSPHORYL-5-PHOSPHORIBOSE PHOSPHATASE RV3807C-RELATED"/>
    <property type="match status" value="1"/>
</dbReference>
<dbReference type="PATRIC" id="fig|883169.3.peg.1385"/>
<accession>K0YER6</accession>
<evidence type="ECO:0000256" key="1">
    <source>
        <dbReference type="ARBA" id="ARBA00004651"/>
    </source>
</evidence>
<comment type="subcellular location">
    <subcellularLocation>
        <location evidence="1">Cell membrane</location>
        <topology evidence="1">Multi-pass membrane protein</topology>
    </subcellularLocation>
</comment>
<dbReference type="OrthoDB" id="4333485at2"/>
<keyword evidence="6" id="KW-0472">Membrane</keyword>
<dbReference type="RefSeq" id="WP_004601329.1">
    <property type="nucleotide sequence ID" value="NZ_JH815194.1"/>
</dbReference>
<evidence type="ECO:0000256" key="5">
    <source>
        <dbReference type="ARBA" id="ARBA00022989"/>
    </source>
</evidence>
<evidence type="ECO:0000256" key="4">
    <source>
        <dbReference type="ARBA" id="ARBA00022801"/>
    </source>
</evidence>
<dbReference type="Pfam" id="PF01569">
    <property type="entry name" value="PAP2"/>
    <property type="match status" value="1"/>
</dbReference>
<evidence type="ECO:0000256" key="6">
    <source>
        <dbReference type="ARBA" id="ARBA00023136"/>
    </source>
</evidence>
<gene>
    <name evidence="8" type="ORF">HMPREF9719_01439</name>
</gene>
<keyword evidence="9" id="KW-1185">Reference proteome</keyword>
<dbReference type="Gene3D" id="1.20.144.10">
    <property type="entry name" value="Phosphatidic acid phosphatase type 2/haloperoxidase"/>
    <property type="match status" value="1"/>
</dbReference>
<dbReference type="SUPFAM" id="SSF48317">
    <property type="entry name" value="Acid phosphatase/Vanadium-dependent haloperoxidase"/>
    <property type="match status" value="1"/>
</dbReference>
<protein>
    <recommendedName>
        <fullName evidence="7">Phosphatidic acid phosphatase type 2/haloperoxidase domain-containing protein</fullName>
    </recommendedName>
</protein>
<dbReference type="SMART" id="SM00014">
    <property type="entry name" value="acidPPc"/>
    <property type="match status" value="1"/>
</dbReference>
<comment type="caution">
    <text evidence="8">The sequence shown here is derived from an EMBL/GenBank/DDBJ whole genome shotgun (WGS) entry which is preliminary data.</text>
</comment>
<proteinExistence type="predicted"/>
<dbReference type="eggNOG" id="COG0671">
    <property type="taxonomic scope" value="Bacteria"/>
</dbReference>
<dbReference type="GO" id="GO:0005886">
    <property type="term" value="C:plasma membrane"/>
    <property type="evidence" value="ECO:0007669"/>
    <property type="project" value="UniProtKB-SubCell"/>
</dbReference>
<dbReference type="PANTHER" id="PTHR14969">
    <property type="entry name" value="SPHINGOSINE-1-PHOSPHATE PHOSPHOHYDROLASE"/>
    <property type="match status" value="1"/>
</dbReference>
<dbReference type="CDD" id="cd01610">
    <property type="entry name" value="PAP2_like"/>
    <property type="match status" value="1"/>
</dbReference>